<dbReference type="RefSeq" id="XP_015191194.1">
    <property type="nucleotide sequence ID" value="XM_015335708.1"/>
</dbReference>
<dbReference type="Gene3D" id="1.10.12.10">
    <property type="entry name" value="Lyase 2-enoyl-coa Hydratase, Chain A, domain 2"/>
    <property type="match status" value="1"/>
</dbReference>
<evidence type="ECO:0000256" key="1">
    <source>
        <dbReference type="ARBA" id="ARBA00004275"/>
    </source>
</evidence>
<keyword evidence="4" id="KW-1185">Reference proteome</keyword>
<dbReference type="InterPro" id="IPR001753">
    <property type="entry name" value="Enoyl-CoA_hydra/iso"/>
</dbReference>
<name>A0ABM1JFF6_POLDO</name>
<dbReference type="GO" id="GO:0016853">
    <property type="term" value="F:isomerase activity"/>
    <property type="evidence" value="ECO:0007669"/>
    <property type="project" value="UniProtKB-KW"/>
</dbReference>
<dbReference type="PANTHER" id="PTHR43684:SF1">
    <property type="entry name" value="ENOYL-COA DELTA ISOMERASE 2"/>
    <property type="match status" value="1"/>
</dbReference>
<organism evidence="4 5">
    <name type="scientific">Polistes dominula</name>
    <name type="common">European paper wasp</name>
    <name type="synonym">Vespa dominula</name>
    <dbReference type="NCBI Taxonomy" id="743375"/>
    <lineage>
        <taxon>Eukaryota</taxon>
        <taxon>Metazoa</taxon>
        <taxon>Ecdysozoa</taxon>
        <taxon>Arthropoda</taxon>
        <taxon>Hexapoda</taxon>
        <taxon>Insecta</taxon>
        <taxon>Pterygota</taxon>
        <taxon>Neoptera</taxon>
        <taxon>Endopterygota</taxon>
        <taxon>Hymenoptera</taxon>
        <taxon>Apocrita</taxon>
        <taxon>Aculeata</taxon>
        <taxon>Vespoidea</taxon>
        <taxon>Vespidae</taxon>
        <taxon>Polistinae</taxon>
        <taxon>Polistini</taxon>
        <taxon>Polistes</taxon>
    </lineage>
</organism>
<keyword evidence="2" id="KW-0576">Peroxisome</keyword>
<dbReference type="CDD" id="cd06558">
    <property type="entry name" value="crotonase-like"/>
    <property type="match status" value="1"/>
</dbReference>
<dbReference type="PANTHER" id="PTHR43684">
    <property type="match status" value="1"/>
</dbReference>
<comment type="subcellular location">
    <subcellularLocation>
        <location evidence="1">Peroxisome</location>
    </subcellularLocation>
</comment>
<dbReference type="InterPro" id="IPR029045">
    <property type="entry name" value="ClpP/crotonase-like_dom_sf"/>
</dbReference>
<dbReference type="Proteomes" id="UP000694924">
    <property type="component" value="Unplaced"/>
</dbReference>
<dbReference type="SUPFAM" id="SSF52096">
    <property type="entry name" value="ClpP/crotonase"/>
    <property type="match status" value="1"/>
</dbReference>
<accession>A0ABM1JFF6</accession>
<sequence>MDSINAEEDILIINLNNGIKKVIFNRPKKKNAISIKMYKEITNILNNSSKDDSINMVVLTGTGHFFTSGNDLNILNPSISNENFITIFKNFIDALITFPKLLIAVVNGPAIGVGTTLLGLCDIVYASEKAYFYTPFTKLGFTSEGCSSYIFPKIMGPSKASEMLYFGYKMDAKEAKEYRLVGNIYQNEEEVWKYLNKLSQLSTKSIVAIKRLVQKCTKQTLLEINKAETEELKQIIESGETVNRILNFMSNKNKL</sequence>
<gene>
    <name evidence="5" type="primary">LOC107074353</name>
</gene>
<reference evidence="5" key="1">
    <citation type="submission" date="2025-08" db="UniProtKB">
        <authorList>
            <consortium name="RefSeq"/>
        </authorList>
    </citation>
    <scope>IDENTIFICATION</scope>
    <source>
        <tissue evidence="5">Whole body</tissue>
    </source>
</reference>
<dbReference type="GeneID" id="107074353"/>
<protein>
    <submittedName>
        <fullName evidence="5">Enoyl-CoA delta isomerase 2, mitochondrial</fullName>
    </submittedName>
</protein>
<keyword evidence="3 5" id="KW-0413">Isomerase</keyword>
<dbReference type="InterPro" id="IPR014748">
    <property type="entry name" value="Enoyl-CoA_hydra_C"/>
</dbReference>
<evidence type="ECO:0000313" key="4">
    <source>
        <dbReference type="Proteomes" id="UP000694924"/>
    </source>
</evidence>
<evidence type="ECO:0000256" key="2">
    <source>
        <dbReference type="ARBA" id="ARBA00023140"/>
    </source>
</evidence>
<dbReference type="InterPro" id="IPR051053">
    <property type="entry name" value="ECH/Chromodomain_protein"/>
</dbReference>
<evidence type="ECO:0000256" key="3">
    <source>
        <dbReference type="ARBA" id="ARBA00023235"/>
    </source>
</evidence>
<evidence type="ECO:0000313" key="5">
    <source>
        <dbReference type="RefSeq" id="XP_015191194.1"/>
    </source>
</evidence>
<dbReference type="Pfam" id="PF00378">
    <property type="entry name" value="ECH_1"/>
    <property type="match status" value="1"/>
</dbReference>
<dbReference type="Gene3D" id="3.90.226.10">
    <property type="entry name" value="2-enoyl-CoA Hydratase, Chain A, domain 1"/>
    <property type="match status" value="1"/>
</dbReference>
<proteinExistence type="predicted"/>